<evidence type="ECO:0000313" key="7">
    <source>
        <dbReference type="Proteomes" id="UP000295621"/>
    </source>
</evidence>
<dbReference type="GO" id="GO:0005524">
    <property type="term" value="F:ATP binding"/>
    <property type="evidence" value="ECO:0007669"/>
    <property type="project" value="UniProtKB-KW"/>
</dbReference>
<organism evidence="6 7">
    <name type="scientific">Jiangella ureilytica</name>
    <dbReference type="NCBI Taxonomy" id="2530374"/>
    <lineage>
        <taxon>Bacteria</taxon>
        <taxon>Bacillati</taxon>
        <taxon>Actinomycetota</taxon>
        <taxon>Actinomycetes</taxon>
        <taxon>Jiangellales</taxon>
        <taxon>Jiangellaceae</taxon>
        <taxon>Jiangella</taxon>
    </lineage>
</organism>
<dbReference type="SMART" id="SM00797">
    <property type="entry name" value="AHS2"/>
    <property type="match status" value="1"/>
</dbReference>
<dbReference type="AlphaFoldDB" id="A0A4R4RSU7"/>
<gene>
    <name evidence="6" type="ORF">E1212_08650</name>
</gene>
<dbReference type="PANTHER" id="PTHR43309">
    <property type="entry name" value="5-OXOPROLINASE SUBUNIT C"/>
    <property type="match status" value="1"/>
</dbReference>
<dbReference type="GO" id="GO:0016740">
    <property type="term" value="F:transferase activity"/>
    <property type="evidence" value="ECO:0007669"/>
    <property type="project" value="UniProtKB-KW"/>
</dbReference>
<feature type="domain" description="Carboxyltransferase" evidence="5">
    <location>
        <begin position="23"/>
        <end position="314"/>
    </location>
</feature>
<protein>
    <submittedName>
        <fullName evidence="6">Biotin-dependent carboxyltransferase</fullName>
    </submittedName>
</protein>
<dbReference type="Pfam" id="PF02626">
    <property type="entry name" value="CT_A_B"/>
    <property type="match status" value="1"/>
</dbReference>
<keyword evidence="7" id="KW-1185">Reference proteome</keyword>
<dbReference type="Gene3D" id="2.40.100.10">
    <property type="entry name" value="Cyclophilin-like"/>
    <property type="match status" value="1"/>
</dbReference>
<dbReference type="PANTHER" id="PTHR43309:SF3">
    <property type="entry name" value="5-OXOPROLINASE SUBUNIT C"/>
    <property type="match status" value="1"/>
</dbReference>
<evidence type="ECO:0000259" key="5">
    <source>
        <dbReference type="SMART" id="SM00797"/>
    </source>
</evidence>
<accession>A0A4R4RSU7</accession>
<keyword evidence="1" id="KW-0547">Nucleotide-binding</keyword>
<keyword evidence="6" id="KW-0808">Transferase</keyword>
<feature type="compositionally biased region" description="Low complexity" evidence="4">
    <location>
        <begin position="296"/>
        <end position="312"/>
    </location>
</feature>
<evidence type="ECO:0000256" key="1">
    <source>
        <dbReference type="ARBA" id="ARBA00022741"/>
    </source>
</evidence>
<dbReference type="GO" id="GO:0016787">
    <property type="term" value="F:hydrolase activity"/>
    <property type="evidence" value="ECO:0007669"/>
    <property type="project" value="UniProtKB-KW"/>
</dbReference>
<keyword evidence="2" id="KW-0378">Hydrolase</keyword>
<feature type="region of interest" description="Disordered" evidence="4">
    <location>
        <begin position="288"/>
        <end position="320"/>
    </location>
</feature>
<dbReference type="Proteomes" id="UP000295621">
    <property type="component" value="Unassembled WGS sequence"/>
</dbReference>
<dbReference type="InterPro" id="IPR052708">
    <property type="entry name" value="PxpC"/>
</dbReference>
<dbReference type="RefSeq" id="WP_131981323.1">
    <property type="nucleotide sequence ID" value="NZ_SMKL01000014.1"/>
</dbReference>
<dbReference type="EMBL" id="SMKL01000014">
    <property type="protein sequence ID" value="TDC52646.1"/>
    <property type="molecule type" value="Genomic_DNA"/>
</dbReference>
<keyword evidence="3" id="KW-0067">ATP-binding</keyword>
<dbReference type="InterPro" id="IPR029000">
    <property type="entry name" value="Cyclophilin-like_dom_sf"/>
</dbReference>
<dbReference type="OrthoDB" id="9768696at2"/>
<proteinExistence type="predicted"/>
<name>A0A4R4RSU7_9ACTN</name>
<dbReference type="SUPFAM" id="SSF50891">
    <property type="entry name" value="Cyclophilin-like"/>
    <property type="match status" value="1"/>
</dbReference>
<dbReference type="InterPro" id="IPR003778">
    <property type="entry name" value="CT_A_B"/>
</dbReference>
<evidence type="ECO:0000256" key="4">
    <source>
        <dbReference type="SAM" id="MobiDB-lite"/>
    </source>
</evidence>
<dbReference type="NCBIfam" id="TIGR00724">
    <property type="entry name" value="urea_amlyse_rel"/>
    <property type="match status" value="1"/>
</dbReference>
<reference evidence="6 7" key="1">
    <citation type="submission" date="2019-02" db="EMBL/GenBank/DDBJ databases">
        <title>Draft genome sequences of novel Actinobacteria.</title>
        <authorList>
            <person name="Sahin N."/>
            <person name="Ay H."/>
            <person name="Saygin H."/>
        </authorList>
    </citation>
    <scope>NUCLEOTIDE SEQUENCE [LARGE SCALE GENOMIC DNA]</scope>
    <source>
        <strain evidence="6 7">KC603</strain>
    </source>
</reference>
<evidence type="ECO:0000313" key="6">
    <source>
        <dbReference type="EMBL" id="TDC52646.1"/>
    </source>
</evidence>
<comment type="caution">
    <text evidence="6">The sequence shown here is derived from an EMBL/GenBank/DDBJ whole genome shotgun (WGS) entry which is preliminary data.</text>
</comment>
<sequence length="320" mass="32079">MIEVLDPGPLALVEDLGRPGLGAMGVGCSGAADGDSFRLANRLVGNHEGAAAVEFLLGGLAVRFRRTATVALTGAPADARVGGGAGGEGRGRGAAFNAPFSVRAGESLRVGRPASGLRSYLAVRGGIGVPPVLGSRSWDSLARIGPPPLRAGDLLPIGSGHDGEPVVDVAPVAEPAGGVATLRVLPGPRSEWFAPDALDTLFATPYEVTAESDRVGLRLAGAPLAAAAPGAAELAPEGMVTGALQVPPSGRPVLFLADHPVTGGYPVVGVVLTADLPLAAQLRPGDELRFRPTSHPAAAGPPGGPVAAASAARWRRPRRG</sequence>
<evidence type="ECO:0000256" key="3">
    <source>
        <dbReference type="ARBA" id="ARBA00022840"/>
    </source>
</evidence>
<evidence type="ECO:0000256" key="2">
    <source>
        <dbReference type="ARBA" id="ARBA00022801"/>
    </source>
</evidence>